<reference evidence="1 2" key="1">
    <citation type="journal article" date="2020" name="Microorganisms">
        <title>Osmotic Adaptation and Compatible Solute Biosynthesis of Phototrophic Bacteria as Revealed from Genome Analyses.</title>
        <authorList>
            <person name="Imhoff J.F."/>
            <person name="Rahn T."/>
            <person name="Kunzel S."/>
            <person name="Keller A."/>
            <person name="Neulinger S.C."/>
        </authorList>
    </citation>
    <scope>NUCLEOTIDE SEQUENCE [LARGE SCALE GENOMIC DNA]</scope>
    <source>
        <strain evidence="1 2">DSM 15382</strain>
    </source>
</reference>
<proteinExistence type="predicted"/>
<organism evidence="1 2">
    <name type="scientific">Paracraurococcus ruber</name>
    <dbReference type="NCBI Taxonomy" id="77675"/>
    <lineage>
        <taxon>Bacteria</taxon>
        <taxon>Pseudomonadati</taxon>
        <taxon>Pseudomonadota</taxon>
        <taxon>Alphaproteobacteria</taxon>
        <taxon>Acetobacterales</taxon>
        <taxon>Roseomonadaceae</taxon>
        <taxon>Paracraurococcus</taxon>
    </lineage>
</organism>
<name>A0ABS1CYX4_9PROT</name>
<dbReference type="Proteomes" id="UP000697995">
    <property type="component" value="Unassembled WGS sequence"/>
</dbReference>
<accession>A0ABS1CYX4</accession>
<evidence type="ECO:0000313" key="2">
    <source>
        <dbReference type="Proteomes" id="UP000697995"/>
    </source>
</evidence>
<sequence>MQSYARLSPGPGFRPMRAAFYYSQRLVTRPRLRRGVAACLAAAQSLRAGRGQPDAADAATLAALHRDGIAPLRPLLPPAALREVMDWLAPRPVQGPDGPVPLAALPEGTASAAYALDAVLACPHLLDLANHPAVLALAEAYLGCRPTLSSIGLRWSLPRPHRCDDVQHFHRDPDDWRFLKLFLYLTDVDARNGPHIYVHGSHRRGGRVRARPYAAAEAARFGAVTPVFGPAGTCFVADTWGIHAGAVPLDRPRLLLQAQYSVLPVFAFDYAPRPVQPARPLDPWVNRLLVAPVN</sequence>
<keyword evidence="2" id="KW-1185">Reference proteome</keyword>
<evidence type="ECO:0008006" key="3">
    <source>
        <dbReference type="Google" id="ProtNLM"/>
    </source>
</evidence>
<comment type="caution">
    <text evidence="1">The sequence shown here is derived from an EMBL/GenBank/DDBJ whole genome shotgun (WGS) entry which is preliminary data.</text>
</comment>
<dbReference type="SUPFAM" id="SSF51197">
    <property type="entry name" value="Clavaminate synthase-like"/>
    <property type="match status" value="1"/>
</dbReference>
<dbReference type="RefSeq" id="WP_133220905.1">
    <property type="nucleotide sequence ID" value="NZ_NRSG01000119.1"/>
</dbReference>
<dbReference type="Gene3D" id="2.60.120.620">
    <property type="entry name" value="q2cbj1_9rhob like domain"/>
    <property type="match status" value="1"/>
</dbReference>
<dbReference type="Pfam" id="PF05721">
    <property type="entry name" value="PhyH"/>
    <property type="match status" value="1"/>
</dbReference>
<gene>
    <name evidence="1" type="ORF">CKO45_15875</name>
</gene>
<dbReference type="InterPro" id="IPR008775">
    <property type="entry name" value="Phytyl_CoA_dOase-like"/>
</dbReference>
<dbReference type="EMBL" id="NRSG01000119">
    <property type="protein sequence ID" value="MBK1659712.1"/>
    <property type="molecule type" value="Genomic_DNA"/>
</dbReference>
<protein>
    <recommendedName>
        <fullName evidence="3">Phytanoyl-CoA dioxygenase</fullName>
    </recommendedName>
</protein>
<evidence type="ECO:0000313" key="1">
    <source>
        <dbReference type="EMBL" id="MBK1659712.1"/>
    </source>
</evidence>